<dbReference type="Gene3D" id="1.10.1330.10">
    <property type="entry name" value="Dockerin domain"/>
    <property type="match status" value="1"/>
</dbReference>
<dbReference type="GO" id="GO:0004553">
    <property type="term" value="F:hydrolase activity, hydrolyzing O-glycosyl compounds"/>
    <property type="evidence" value="ECO:0007669"/>
    <property type="project" value="InterPro"/>
</dbReference>
<dbReference type="InterPro" id="IPR036116">
    <property type="entry name" value="FN3_sf"/>
</dbReference>
<dbReference type="Pfam" id="PF00404">
    <property type="entry name" value="Dockerin_1"/>
    <property type="match status" value="1"/>
</dbReference>
<dbReference type="PROSITE" id="PS51766">
    <property type="entry name" value="DOCKERIN"/>
    <property type="match status" value="1"/>
</dbReference>
<dbReference type="InterPro" id="IPR002105">
    <property type="entry name" value="Dockerin_1_rpt"/>
</dbReference>
<evidence type="ECO:0000313" key="3">
    <source>
        <dbReference type="EMBL" id="OGG91678.1"/>
    </source>
</evidence>
<feature type="domain" description="Dockerin" evidence="2">
    <location>
        <begin position="371"/>
        <end position="429"/>
    </location>
</feature>
<reference evidence="3 4" key="1">
    <citation type="journal article" date="2016" name="Nat. Commun.">
        <title>Thousands of microbial genomes shed light on interconnected biogeochemical processes in an aquifer system.</title>
        <authorList>
            <person name="Anantharaman K."/>
            <person name="Brown C.T."/>
            <person name="Hug L.A."/>
            <person name="Sharon I."/>
            <person name="Castelle C.J."/>
            <person name="Probst A.J."/>
            <person name="Thomas B.C."/>
            <person name="Singh A."/>
            <person name="Wilkins M.J."/>
            <person name="Karaoz U."/>
            <person name="Brodie E.L."/>
            <person name="Williams K.H."/>
            <person name="Hubbard S.S."/>
            <person name="Banfield J.F."/>
        </authorList>
    </citation>
    <scope>NUCLEOTIDE SEQUENCE [LARGE SCALE GENOMIC DNA]</scope>
</reference>
<dbReference type="SUPFAM" id="SSF49265">
    <property type="entry name" value="Fibronectin type III"/>
    <property type="match status" value="1"/>
</dbReference>
<feature type="region of interest" description="Disordered" evidence="1">
    <location>
        <begin position="165"/>
        <end position="187"/>
    </location>
</feature>
<dbReference type="InterPro" id="IPR016134">
    <property type="entry name" value="Dockerin_dom"/>
</dbReference>
<evidence type="ECO:0000313" key="4">
    <source>
        <dbReference type="Proteomes" id="UP000178601"/>
    </source>
</evidence>
<gene>
    <name evidence="3" type="ORF">A3H16_00320</name>
</gene>
<accession>A0A1F6G0N9</accession>
<dbReference type="GO" id="GO:0000272">
    <property type="term" value="P:polysaccharide catabolic process"/>
    <property type="evidence" value="ECO:0007669"/>
    <property type="project" value="InterPro"/>
</dbReference>
<organism evidence="3 4">
    <name type="scientific">Candidatus Kaiserbacteria bacterium RIFCSPLOWO2_12_FULL_53_8</name>
    <dbReference type="NCBI Taxonomy" id="1798529"/>
    <lineage>
        <taxon>Bacteria</taxon>
        <taxon>Candidatus Kaiseribacteriota</taxon>
    </lineage>
</organism>
<feature type="compositionally biased region" description="Low complexity" evidence="1">
    <location>
        <begin position="169"/>
        <end position="178"/>
    </location>
</feature>
<dbReference type="InterPro" id="IPR036439">
    <property type="entry name" value="Dockerin_dom_sf"/>
</dbReference>
<comment type="caution">
    <text evidence="3">The sequence shown here is derived from an EMBL/GenBank/DDBJ whole genome shotgun (WGS) entry which is preliminary data.</text>
</comment>
<dbReference type="InterPro" id="IPR018247">
    <property type="entry name" value="EF_Hand_1_Ca_BS"/>
</dbReference>
<dbReference type="EMBL" id="MFMQ01000043">
    <property type="protein sequence ID" value="OGG91678.1"/>
    <property type="molecule type" value="Genomic_DNA"/>
</dbReference>
<dbReference type="Proteomes" id="UP000178601">
    <property type="component" value="Unassembled WGS sequence"/>
</dbReference>
<proteinExistence type="predicted"/>
<dbReference type="PROSITE" id="PS00018">
    <property type="entry name" value="EF_HAND_1"/>
    <property type="match status" value="1"/>
</dbReference>
<protein>
    <recommendedName>
        <fullName evidence="2">Dockerin domain-containing protein</fullName>
    </recommendedName>
</protein>
<name>A0A1F6G0N9_9BACT</name>
<sequence length="429" mass="44515">MGIVFVFFVCITLMQPLISTADDISSTNFQILTPTIVSGGLGTSSSYSLIGMIFPFSEATSSASSFSLNPGFLAYPFVSTPVVSATAGDAQVSLSWTAATGYLGWTASGYTVGQSTSSGGPYTFTSVGNVLLSTRSSLTNGTTYYFVIRVLDAFSNVIATSTQVSGLPAGSESSNNTTSGGGGGGASPISAGATASFSGRAFPNSSVVLLKDGQIALSTVAGGDARFQFSLGSLSAGSYVFSVYGSDKRGNRSAPLSFPVTLTAGASTEINGIFISPTIDVDKSEVRRGDNISLFGQAAASSTVAISIHSNPEIFVRTTSDDGGAYAYTFDTSILDLGSHLAKSKAVLRAEASEFGAAVGFAVGEVTKLKESKSENDLNQDGRVNLIDFSIMSYWYQRPLAGDGLKIDLNHDGKVDLVDFSILMYHWTG</sequence>
<evidence type="ECO:0000259" key="2">
    <source>
        <dbReference type="PROSITE" id="PS51766"/>
    </source>
</evidence>
<evidence type="ECO:0000256" key="1">
    <source>
        <dbReference type="SAM" id="MobiDB-lite"/>
    </source>
</evidence>
<dbReference type="SUPFAM" id="SSF63446">
    <property type="entry name" value="Type I dockerin domain"/>
    <property type="match status" value="1"/>
</dbReference>
<dbReference type="AlphaFoldDB" id="A0A1F6G0N9"/>
<dbReference type="InterPro" id="IPR013783">
    <property type="entry name" value="Ig-like_fold"/>
</dbReference>
<dbReference type="Gene3D" id="2.60.40.10">
    <property type="entry name" value="Immunoglobulins"/>
    <property type="match status" value="2"/>
</dbReference>